<comment type="caution">
    <text evidence="2">The sequence shown here is derived from an EMBL/GenBank/DDBJ whole genome shotgun (WGS) entry which is preliminary data.</text>
</comment>
<dbReference type="PANTHER" id="PTHR30087:SF0">
    <property type="entry name" value="INNER MEMBRANE PROTEIN"/>
    <property type="match status" value="1"/>
</dbReference>
<sequence>MLKPKILFSRCFFEPVRYNGGLVIDEFIEKLKNYVDHFYLCPEVEIGLGVPRFPIIITQNDNEKRLIQQETGLDLTDRMISYVENVIKQLNKIDGAVLKAKSPSCGVSSTKLYRGGVVIGKTDGFFAESLKKAFPSLPIEDEGRLRDEKIRTHFLTRVFALCEFKVLSKNPKEAELVKFHTKYKYLLMTYSQKHLKILGKIVADGKTALNEKISKYGEVFAEALINKPTKGKHINTLIHIFGHISKHLNQRERAHFLELIEKYRKNMVKRRVLIEFLRSFAYRFENDYVLMQRYLEPFPEDLSV</sequence>
<accession>A0A9W6GGY1</accession>
<evidence type="ECO:0000313" key="3">
    <source>
        <dbReference type="Proteomes" id="UP001144297"/>
    </source>
</evidence>
<dbReference type="Pfam" id="PF08349">
    <property type="entry name" value="DUF1722"/>
    <property type="match status" value="1"/>
</dbReference>
<proteinExistence type="predicted"/>
<name>A0A9W6GGY1_9BACT</name>
<dbReference type="AlphaFoldDB" id="A0A9W6GGY1"/>
<organism evidence="2 3">
    <name type="scientific">Thermodesulfovibrio yellowstonii</name>
    <dbReference type="NCBI Taxonomy" id="28262"/>
    <lineage>
        <taxon>Bacteria</taxon>
        <taxon>Pseudomonadati</taxon>
        <taxon>Nitrospirota</taxon>
        <taxon>Thermodesulfovibrionia</taxon>
        <taxon>Thermodesulfovibrionales</taxon>
        <taxon>Thermodesulfovibrionaceae</taxon>
        <taxon>Thermodesulfovibrio</taxon>
    </lineage>
</organism>
<dbReference type="InterPro" id="IPR013560">
    <property type="entry name" value="DUF1722"/>
</dbReference>
<gene>
    <name evidence="2" type="ORF">TISLANDTSLP1_14070</name>
</gene>
<reference evidence="2" key="1">
    <citation type="submission" date="2022-12" db="EMBL/GenBank/DDBJ databases">
        <title>Reference genome sequencing for broad-spectrum identification of bacterial and archaeal isolates by mass spectrometry.</title>
        <authorList>
            <person name="Sekiguchi Y."/>
            <person name="Tourlousse D.M."/>
        </authorList>
    </citation>
    <scope>NUCLEOTIDE SEQUENCE</scope>
    <source>
        <strain evidence="2">TSL-P1</strain>
    </source>
</reference>
<dbReference type="Proteomes" id="UP001144297">
    <property type="component" value="Unassembled WGS sequence"/>
</dbReference>
<dbReference type="EMBL" id="BSDX01000001">
    <property type="protein sequence ID" value="GLI53714.1"/>
    <property type="molecule type" value="Genomic_DNA"/>
</dbReference>
<dbReference type="PANTHER" id="PTHR30087">
    <property type="entry name" value="INNER MEMBRANE PROTEIN"/>
    <property type="match status" value="1"/>
</dbReference>
<dbReference type="InterPro" id="IPR007553">
    <property type="entry name" value="2-thiour_desulf"/>
</dbReference>
<keyword evidence="3" id="KW-1185">Reference proteome</keyword>
<evidence type="ECO:0000313" key="2">
    <source>
        <dbReference type="EMBL" id="GLI53714.1"/>
    </source>
</evidence>
<evidence type="ECO:0000259" key="1">
    <source>
        <dbReference type="Pfam" id="PF08349"/>
    </source>
</evidence>
<protein>
    <recommendedName>
        <fullName evidence="1">DUF1722 domain-containing protein</fullName>
    </recommendedName>
</protein>
<feature type="domain" description="DUF1722" evidence="1">
    <location>
        <begin position="184"/>
        <end position="299"/>
    </location>
</feature>
<dbReference type="Pfam" id="PF04463">
    <property type="entry name" value="2-thiour_desulf"/>
    <property type="match status" value="1"/>
</dbReference>